<proteinExistence type="predicted"/>
<comment type="caution">
    <text evidence="1">The sequence shown here is derived from an EMBL/GenBank/DDBJ whole genome shotgun (WGS) entry which is preliminary data.</text>
</comment>
<reference evidence="1" key="2">
    <citation type="journal article" date="2022" name="New Phytol.">
        <title>Evolutionary transition to the ectomycorrhizal habit in the genomes of a hyperdiverse lineage of mushroom-forming fungi.</title>
        <authorList>
            <person name="Looney B."/>
            <person name="Miyauchi S."/>
            <person name="Morin E."/>
            <person name="Drula E."/>
            <person name="Courty P.E."/>
            <person name="Kohler A."/>
            <person name="Kuo A."/>
            <person name="LaButti K."/>
            <person name="Pangilinan J."/>
            <person name="Lipzen A."/>
            <person name="Riley R."/>
            <person name="Andreopoulos W."/>
            <person name="He G."/>
            <person name="Johnson J."/>
            <person name="Nolan M."/>
            <person name="Tritt A."/>
            <person name="Barry K.W."/>
            <person name="Grigoriev I.V."/>
            <person name="Nagy L.G."/>
            <person name="Hibbett D."/>
            <person name="Henrissat B."/>
            <person name="Matheny P.B."/>
            <person name="Labbe J."/>
            <person name="Martin F.M."/>
        </authorList>
    </citation>
    <scope>NUCLEOTIDE SEQUENCE</scope>
    <source>
        <strain evidence="1">EC-137</strain>
    </source>
</reference>
<gene>
    <name evidence="1" type="ORF">K488DRAFT_83917</name>
</gene>
<organism evidence="1 2">
    <name type="scientific">Vararia minispora EC-137</name>
    <dbReference type="NCBI Taxonomy" id="1314806"/>
    <lineage>
        <taxon>Eukaryota</taxon>
        <taxon>Fungi</taxon>
        <taxon>Dikarya</taxon>
        <taxon>Basidiomycota</taxon>
        <taxon>Agaricomycotina</taxon>
        <taxon>Agaricomycetes</taxon>
        <taxon>Russulales</taxon>
        <taxon>Lachnocladiaceae</taxon>
        <taxon>Vararia</taxon>
    </lineage>
</organism>
<dbReference type="Proteomes" id="UP000814128">
    <property type="component" value="Unassembled WGS sequence"/>
</dbReference>
<keyword evidence="2" id="KW-1185">Reference proteome</keyword>
<dbReference type="EMBL" id="MU273499">
    <property type="protein sequence ID" value="KAI0034510.1"/>
    <property type="molecule type" value="Genomic_DNA"/>
</dbReference>
<reference evidence="1" key="1">
    <citation type="submission" date="2021-02" db="EMBL/GenBank/DDBJ databases">
        <authorList>
            <consortium name="DOE Joint Genome Institute"/>
            <person name="Ahrendt S."/>
            <person name="Looney B.P."/>
            <person name="Miyauchi S."/>
            <person name="Morin E."/>
            <person name="Drula E."/>
            <person name="Courty P.E."/>
            <person name="Chicoki N."/>
            <person name="Fauchery L."/>
            <person name="Kohler A."/>
            <person name="Kuo A."/>
            <person name="Labutti K."/>
            <person name="Pangilinan J."/>
            <person name="Lipzen A."/>
            <person name="Riley R."/>
            <person name="Andreopoulos W."/>
            <person name="He G."/>
            <person name="Johnson J."/>
            <person name="Barry K.W."/>
            <person name="Grigoriev I.V."/>
            <person name="Nagy L."/>
            <person name="Hibbett D."/>
            <person name="Henrissat B."/>
            <person name="Matheny P.B."/>
            <person name="Labbe J."/>
            <person name="Martin F."/>
        </authorList>
    </citation>
    <scope>NUCLEOTIDE SEQUENCE</scope>
    <source>
        <strain evidence="1">EC-137</strain>
    </source>
</reference>
<name>A0ACB8QS00_9AGAM</name>
<accession>A0ACB8QS00</accession>
<protein>
    <submittedName>
        <fullName evidence="1">Uncharacterized protein</fullName>
    </submittedName>
</protein>
<evidence type="ECO:0000313" key="2">
    <source>
        <dbReference type="Proteomes" id="UP000814128"/>
    </source>
</evidence>
<sequence length="621" mass="68793">MSATELEEGTYTIQHCTQKTLAVIDPSSGETTPISSGIPRKDRRGIEVWKIEKAGKGYQISHAVTGRYATGRKEGEPTQVSWSPTDIWEIKETRERNVYTIQPVDSQCCWTIDGGNPGYTVILHEEPYNKARSWWKFVATPVPPTEQTVSSAELAPMKFSSPPPAATPAEPRRFKLSGVCAFKVLLTGSYVKTTSSGQLYASSPYLDADAVFTAEERNGRCALQGSNYMYVVNRVGDAACDDIGADEDHRVYFDVIPLTGGTVCLATPGFGQTWYLASDNDNKTLFFQSKVDVNAHFNVVYVPPSARPFPPTFPGNVAIRCPGNGGPGKLLRVKPSGGVAFSGYAPDKVTEFTVDPWMARLVSTAGGVIGLTPTREVRCEEVGKTPQGTIQILDRPGNKFSIMVSDYPWQDGQTWFLGIQPGDPLGTVVVKVAEDETCHFSVEDRGKWSDPTVFDEVPPYFLQEHKVTIRNRHDRYIWASKEGELRNQSLSLDDSVVFSIIEHQGEMHIRGGNGYCIYSPHDEYAWCKGNAPLQFHLHFRVLQAERSSDEIVLALGDGKGKFLSTRRGEEEGSFTITSTLDDDCYLRIDIYNENLSRFTPFPLTRADDAVSYAKSIRNAII</sequence>
<evidence type="ECO:0000313" key="1">
    <source>
        <dbReference type="EMBL" id="KAI0034510.1"/>
    </source>
</evidence>